<evidence type="ECO:0000313" key="3">
    <source>
        <dbReference type="EMBL" id="GLD54315.1"/>
    </source>
</evidence>
<dbReference type="AlphaFoldDB" id="A0AAD3R444"/>
<comment type="caution">
    <text evidence="3">The sequence shown here is derived from an EMBL/GenBank/DDBJ whole genome shotgun (WGS) entry which is preliminary data.</text>
</comment>
<evidence type="ECO:0000256" key="2">
    <source>
        <dbReference type="SAM" id="MobiDB-lite"/>
    </source>
</evidence>
<feature type="region of interest" description="Disordered" evidence="2">
    <location>
        <begin position="114"/>
        <end position="165"/>
    </location>
</feature>
<sequence>MEAKNTRPTFPWYKERLQTKYLKASTNKISLVSSRWHFVNVNLDDCSSVLSGAQSGISPMIQKQMRREYVAVVEEKLKRHPLAMYPHYKDHMTPELFNKVVSVLDPDLCVNSASSLPTPTADHAGEEGEEDYTEPSKGDVNRAKQGASANTISTDVQNPSPRNPYILQMNRNGIKKCQKVKANQLSNREDTKAATKLFSRWFVSPDEELSVTESAIRGTFSQ</sequence>
<dbReference type="InterPro" id="IPR032743">
    <property type="entry name" value="FAM47"/>
</dbReference>
<dbReference type="Pfam" id="PF14642">
    <property type="entry name" value="FAM47"/>
    <property type="match status" value="1"/>
</dbReference>
<comment type="similarity">
    <text evidence="1">Belongs to the FAM47 family.</text>
</comment>
<dbReference type="EMBL" id="BRZM01000019">
    <property type="protein sequence ID" value="GLD54315.1"/>
    <property type="molecule type" value="Genomic_DNA"/>
</dbReference>
<evidence type="ECO:0000256" key="1">
    <source>
        <dbReference type="ARBA" id="ARBA00005277"/>
    </source>
</evidence>
<accession>A0AAD3R444</accession>
<evidence type="ECO:0000313" key="4">
    <source>
        <dbReference type="Proteomes" id="UP001279410"/>
    </source>
</evidence>
<organism evidence="3 4">
    <name type="scientific">Lates japonicus</name>
    <name type="common">Japanese lates</name>
    <dbReference type="NCBI Taxonomy" id="270547"/>
    <lineage>
        <taxon>Eukaryota</taxon>
        <taxon>Metazoa</taxon>
        <taxon>Chordata</taxon>
        <taxon>Craniata</taxon>
        <taxon>Vertebrata</taxon>
        <taxon>Euteleostomi</taxon>
        <taxon>Actinopterygii</taxon>
        <taxon>Neopterygii</taxon>
        <taxon>Teleostei</taxon>
        <taxon>Neoteleostei</taxon>
        <taxon>Acanthomorphata</taxon>
        <taxon>Carangaria</taxon>
        <taxon>Carangaria incertae sedis</taxon>
        <taxon>Centropomidae</taxon>
        <taxon>Lates</taxon>
    </lineage>
</organism>
<name>A0AAD3R444_LATJO</name>
<proteinExistence type="inferred from homology"/>
<protein>
    <submittedName>
        <fullName evidence="3">Protein FAM47E-like protein</fullName>
    </submittedName>
</protein>
<gene>
    <name evidence="3" type="ORF">AKAME5_000695200</name>
</gene>
<dbReference type="GO" id="GO:0045815">
    <property type="term" value="P:transcription initiation-coupled chromatin remodeling"/>
    <property type="evidence" value="ECO:0007669"/>
    <property type="project" value="TreeGrafter"/>
</dbReference>
<reference evidence="3" key="1">
    <citation type="submission" date="2022-08" db="EMBL/GenBank/DDBJ databases">
        <title>Genome sequencing of akame (Lates japonicus).</title>
        <authorList>
            <person name="Hashiguchi Y."/>
            <person name="Takahashi H."/>
        </authorList>
    </citation>
    <scope>NUCLEOTIDE SEQUENCE</scope>
    <source>
        <strain evidence="3">Kochi</strain>
    </source>
</reference>
<keyword evidence="4" id="KW-1185">Reference proteome</keyword>
<feature type="compositionally biased region" description="Polar residues" evidence="2">
    <location>
        <begin position="147"/>
        <end position="160"/>
    </location>
</feature>
<dbReference type="GO" id="GO:0000785">
    <property type="term" value="C:chromatin"/>
    <property type="evidence" value="ECO:0007669"/>
    <property type="project" value="TreeGrafter"/>
</dbReference>
<dbReference type="Proteomes" id="UP001279410">
    <property type="component" value="Unassembled WGS sequence"/>
</dbReference>
<dbReference type="PANTHER" id="PTHR46449:SF5">
    <property type="entry name" value="FAMILY WITH SEQUENCE SIMILARITY 47 MEMBER E"/>
    <property type="match status" value="1"/>
</dbReference>
<dbReference type="PANTHER" id="PTHR46449">
    <property type="entry name" value="ZGC:158260"/>
    <property type="match status" value="1"/>
</dbReference>